<evidence type="ECO:0000256" key="4">
    <source>
        <dbReference type="ARBA" id="ARBA00022777"/>
    </source>
</evidence>
<dbReference type="Gene3D" id="3.30.565.10">
    <property type="entry name" value="Histidine kinase-like ATPase, C-terminal domain"/>
    <property type="match status" value="1"/>
</dbReference>
<dbReference type="AlphaFoldDB" id="A0A1V4IHC7"/>
<keyword evidence="6" id="KW-1133">Transmembrane helix</keyword>
<feature type="transmembrane region" description="Helical" evidence="6">
    <location>
        <begin position="74"/>
        <end position="91"/>
    </location>
</feature>
<feature type="domain" description="Histidine kinase" evidence="7">
    <location>
        <begin position="204"/>
        <end position="397"/>
    </location>
</feature>
<keyword evidence="6" id="KW-0472">Membrane</keyword>
<organism evidence="8 9">
    <name type="scientific">Clostridium oryzae</name>
    <dbReference type="NCBI Taxonomy" id="1450648"/>
    <lineage>
        <taxon>Bacteria</taxon>
        <taxon>Bacillati</taxon>
        <taxon>Bacillota</taxon>
        <taxon>Clostridia</taxon>
        <taxon>Eubacteriales</taxon>
        <taxon>Clostridiaceae</taxon>
        <taxon>Clostridium</taxon>
    </lineage>
</organism>
<keyword evidence="4 8" id="KW-0418">Kinase</keyword>
<comment type="caution">
    <text evidence="8">The sequence shown here is derived from an EMBL/GenBank/DDBJ whole genome shotgun (WGS) entry which is preliminary data.</text>
</comment>
<keyword evidence="6" id="KW-0812">Transmembrane</keyword>
<feature type="transmembrane region" description="Helical" evidence="6">
    <location>
        <begin position="97"/>
        <end position="114"/>
    </location>
</feature>
<dbReference type="GO" id="GO:0000155">
    <property type="term" value="F:phosphorelay sensor kinase activity"/>
    <property type="evidence" value="ECO:0007669"/>
    <property type="project" value="InterPro"/>
</dbReference>
<evidence type="ECO:0000256" key="6">
    <source>
        <dbReference type="SAM" id="Phobius"/>
    </source>
</evidence>
<sequence length="404" mass="45766">MNNKFHSLFTINTNETGLSKSPVIIAFVLIYFAIVLMQPSNKLPSHTIAGFTIVLFLQLFLYIFSDKIFKHRHWLYFFVHGIIIFDYAVIGSKGYEAILLGLIPLFIFQSILVYNNAIKVILTSAFFYSIFCITVVTSSGTKGLIQYLPILIIITIAVRAYSTIFLEQVDLRIKTQKILKELELAYDKVEELTLINERQRMARDLHDTLSQGLAGIIMQLEAVNANLKINNTKRAQEIVLKAMKHARKTLADSRMVISDLRFKTETNIDFAKAIENEINGFKVISNVLLSTKINIQSEISINTLKHILYIVREALNNIAKHAKAKNAILEINEINNIINIKVSDDGIGFDINILDKLFGHYGIQGITERVKAINGEIKIITKRKHGTNLEITIPIEKGTDSQNE</sequence>
<dbReference type="STRING" id="1450648.CLORY_33310"/>
<keyword evidence="5" id="KW-0902">Two-component regulatory system</keyword>
<proteinExistence type="predicted"/>
<dbReference type="RefSeq" id="WP_079426559.1">
    <property type="nucleotide sequence ID" value="NZ_MZGV01000045.1"/>
</dbReference>
<keyword evidence="3 8" id="KW-0808">Transferase</keyword>
<dbReference type="InterPro" id="IPR005467">
    <property type="entry name" value="His_kinase_dom"/>
</dbReference>
<dbReference type="InterPro" id="IPR036890">
    <property type="entry name" value="HATPase_C_sf"/>
</dbReference>
<dbReference type="InterPro" id="IPR011712">
    <property type="entry name" value="Sig_transdc_His_kin_sub3_dim/P"/>
</dbReference>
<dbReference type="OrthoDB" id="9781904at2"/>
<protein>
    <recommendedName>
        <fullName evidence="2">histidine kinase</fullName>
        <ecNumber evidence="2">2.7.13.3</ecNumber>
    </recommendedName>
</protein>
<dbReference type="GO" id="GO:0046983">
    <property type="term" value="F:protein dimerization activity"/>
    <property type="evidence" value="ECO:0007669"/>
    <property type="project" value="InterPro"/>
</dbReference>
<evidence type="ECO:0000313" key="8">
    <source>
        <dbReference type="EMBL" id="OPJ59402.1"/>
    </source>
</evidence>
<feature type="transmembrane region" description="Helical" evidence="6">
    <location>
        <begin position="121"/>
        <end position="138"/>
    </location>
</feature>
<dbReference type="InterPro" id="IPR003594">
    <property type="entry name" value="HATPase_dom"/>
</dbReference>
<dbReference type="EC" id="2.7.13.3" evidence="2"/>
<comment type="catalytic activity">
    <reaction evidence="1">
        <text>ATP + protein L-histidine = ADP + protein N-phospho-L-histidine.</text>
        <dbReference type="EC" id="2.7.13.3"/>
    </reaction>
</comment>
<dbReference type="CDD" id="cd16917">
    <property type="entry name" value="HATPase_UhpB-NarQ-NarX-like"/>
    <property type="match status" value="1"/>
</dbReference>
<evidence type="ECO:0000256" key="3">
    <source>
        <dbReference type="ARBA" id="ARBA00022679"/>
    </source>
</evidence>
<evidence type="ECO:0000259" key="7">
    <source>
        <dbReference type="PROSITE" id="PS50109"/>
    </source>
</evidence>
<dbReference type="Pfam" id="PF07730">
    <property type="entry name" value="HisKA_3"/>
    <property type="match status" value="1"/>
</dbReference>
<evidence type="ECO:0000256" key="1">
    <source>
        <dbReference type="ARBA" id="ARBA00000085"/>
    </source>
</evidence>
<dbReference type="InterPro" id="IPR050482">
    <property type="entry name" value="Sensor_HK_TwoCompSys"/>
</dbReference>
<feature type="transmembrane region" description="Helical" evidence="6">
    <location>
        <begin position="43"/>
        <end position="62"/>
    </location>
</feature>
<gene>
    <name evidence="8" type="primary">liaS_2</name>
    <name evidence="8" type="ORF">CLORY_33310</name>
</gene>
<dbReference type="Proteomes" id="UP000190080">
    <property type="component" value="Unassembled WGS sequence"/>
</dbReference>
<keyword evidence="9" id="KW-1185">Reference proteome</keyword>
<dbReference type="GO" id="GO:0016020">
    <property type="term" value="C:membrane"/>
    <property type="evidence" value="ECO:0007669"/>
    <property type="project" value="InterPro"/>
</dbReference>
<evidence type="ECO:0000313" key="9">
    <source>
        <dbReference type="Proteomes" id="UP000190080"/>
    </source>
</evidence>
<dbReference type="PROSITE" id="PS50109">
    <property type="entry name" value="HIS_KIN"/>
    <property type="match status" value="1"/>
</dbReference>
<dbReference type="PANTHER" id="PTHR24421">
    <property type="entry name" value="NITRATE/NITRITE SENSOR PROTEIN NARX-RELATED"/>
    <property type="match status" value="1"/>
</dbReference>
<reference evidence="8 9" key="1">
    <citation type="submission" date="2017-03" db="EMBL/GenBank/DDBJ databases">
        <title>Genome sequence of Clostridium oryzae DSM 28571.</title>
        <authorList>
            <person name="Poehlein A."/>
            <person name="Daniel R."/>
        </authorList>
    </citation>
    <scope>NUCLEOTIDE SEQUENCE [LARGE SCALE GENOMIC DNA]</scope>
    <source>
        <strain evidence="8 9">DSM 28571</strain>
    </source>
</reference>
<evidence type="ECO:0000256" key="2">
    <source>
        <dbReference type="ARBA" id="ARBA00012438"/>
    </source>
</evidence>
<name>A0A1V4IHC7_9CLOT</name>
<accession>A0A1V4IHC7</accession>
<evidence type="ECO:0000256" key="5">
    <source>
        <dbReference type="ARBA" id="ARBA00023012"/>
    </source>
</evidence>
<feature type="transmembrane region" description="Helical" evidence="6">
    <location>
        <begin position="144"/>
        <end position="166"/>
    </location>
</feature>
<dbReference type="Gene3D" id="1.20.5.1930">
    <property type="match status" value="1"/>
</dbReference>
<dbReference type="SUPFAM" id="SSF55874">
    <property type="entry name" value="ATPase domain of HSP90 chaperone/DNA topoisomerase II/histidine kinase"/>
    <property type="match status" value="1"/>
</dbReference>
<feature type="transmembrane region" description="Helical" evidence="6">
    <location>
        <begin position="21"/>
        <end position="37"/>
    </location>
</feature>
<dbReference type="PANTHER" id="PTHR24421:SF55">
    <property type="entry name" value="SENSOR HISTIDINE KINASE YDFH"/>
    <property type="match status" value="1"/>
</dbReference>
<dbReference type="Pfam" id="PF02518">
    <property type="entry name" value="HATPase_c"/>
    <property type="match status" value="1"/>
</dbReference>
<dbReference type="EMBL" id="MZGV01000045">
    <property type="protein sequence ID" value="OPJ59402.1"/>
    <property type="molecule type" value="Genomic_DNA"/>
</dbReference>